<dbReference type="SUPFAM" id="SSF52768">
    <property type="entry name" value="Arginase/deacetylase"/>
    <property type="match status" value="1"/>
</dbReference>
<comment type="similarity">
    <text evidence="5 7">Belongs to the arginase family.</text>
</comment>
<dbReference type="PANTHER" id="PTHR11358">
    <property type="entry name" value="ARGINASE/AGMATINASE"/>
    <property type="match status" value="1"/>
</dbReference>
<dbReference type="InterPro" id="IPR006035">
    <property type="entry name" value="Ureohydrolase"/>
</dbReference>
<comment type="catalytic activity">
    <reaction evidence="5">
        <text>N-formimidoyl-L-glutamate + H2O = formamide + L-glutamate</text>
        <dbReference type="Rhea" id="RHEA:22492"/>
        <dbReference type="ChEBI" id="CHEBI:15377"/>
        <dbReference type="ChEBI" id="CHEBI:16397"/>
        <dbReference type="ChEBI" id="CHEBI:29985"/>
        <dbReference type="ChEBI" id="CHEBI:58928"/>
        <dbReference type="EC" id="3.5.3.8"/>
    </reaction>
</comment>
<keyword evidence="3 5" id="KW-0369">Histidine metabolism</keyword>
<evidence type="ECO:0000256" key="2">
    <source>
        <dbReference type="ARBA" id="ARBA00022801"/>
    </source>
</evidence>
<dbReference type="CDD" id="cd09988">
    <property type="entry name" value="Formimidoylglutamase"/>
    <property type="match status" value="1"/>
</dbReference>
<dbReference type="RefSeq" id="WP_058357055.1">
    <property type="nucleotide sequence ID" value="NZ_CABKVG010000010.1"/>
</dbReference>
<feature type="binding site" evidence="5">
    <location>
        <position position="157"/>
    </location>
    <ligand>
        <name>Mn(2+)</name>
        <dbReference type="ChEBI" id="CHEBI:29035"/>
        <label>1</label>
    </ligand>
</feature>
<dbReference type="InterPro" id="IPR023696">
    <property type="entry name" value="Ureohydrolase_dom_sf"/>
</dbReference>
<feature type="binding site" evidence="5">
    <location>
        <position position="244"/>
    </location>
    <ligand>
        <name>Mn(2+)</name>
        <dbReference type="ChEBI" id="CHEBI:29035"/>
        <label>2</label>
    </ligand>
</feature>
<evidence type="ECO:0000256" key="4">
    <source>
        <dbReference type="ARBA" id="ARBA00023211"/>
    </source>
</evidence>
<feature type="binding site" evidence="5">
    <location>
        <position position="128"/>
    </location>
    <ligand>
        <name>Mn(2+)</name>
        <dbReference type="ChEBI" id="CHEBI:29035"/>
        <label>1</label>
    </ligand>
</feature>
<feature type="binding site" evidence="5">
    <location>
        <position position="244"/>
    </location>
    <ligand>
        <name>Mn(2+)</name>
        <dbReference type="ChEBI" id="CHEBI:29035"/>
        <label>1</label>
    </ligand>
</feature>
<organism evidence="8 9">
    <name type="scientific">Vitreoscilla massiliensis</name>
    <dbReference type="NCBI Taxonomy" id="1689272"/>
    <lineage>
        <taxon>Bacteria</taxon>
        <taxon>Pseudomonadati</taxon>
        <taxon>Pseudomonadota</taxon>
        <taxon>Betaproteobacteria</taxon>
        <taxon>Neisseriales</taxon>
        <taxon>Neisseriaceae</taxon>
        <taxon>Vitreoscilla</taxon>
    </lineage>
</organism>
<feature type="binding site" evidence="5">
    <location>
        <position position="153"/>
    </location>
    <ligand>
        <name>Mn(2+)</name>
        <dbReference type="ChEBI" id="CHEBI:29035"/>
        <label>1</label>
    </ligand>
</feature>
<sequence length="316" mass="34240">MWQASKPELWTGRDDSRESDKAKRVFQTLDVANTWQPELSRNKIALLGFASDAGVARNLGRIGAAAGPPVLRKALANMASHTSAYPLVDLGDISYMGDDLEAGQAEFAQAVVDIHAARGKTLVLGGGHETAFAHGSGLFQAYPQQHIAIINFDPHLDLRRHPTPTSGTPFAQLAALAAAQHRVFDYTCIGVSRAANTAQLLEDAQEFDVNIVWDTEVNWGNVQYVNTTIAKAMARADVVYLTVDLDVLPGHQMPAVSAPAAMGIPLDLLMHLTGPILRSEKLVGADVAEFSPPLDINGQGARVAARMLWHMWQSWY</sequence>
<reference evidence="8 9" key="1">
    <citation type="journal article" date="2022" name="Res Sq">
        <title>Evolution of multicellular longitudinally dividing oral cavity symbionts (Neisseriaceae).</title>
        <authorList>
            <person name="Nyongesa S."/>
            <person name="Weber P."/>
            <person name="Bernet E."/>
            <person name="Pullido F."/>
            <person name="Nieckarz M."/>
            <person name="Delaby M."/>
            <person name="Nieves C."/>
            <person name="Viehboeck T."/>
            <person name="Krause N."/>
            <person name="Rivera-Millot A."/>
            <person name="Nakamura A."/>
            <person name="Vischer N."/>
            <person name="VanNieuwenhze M."/>
            <person name="Brun Y."/>
            <person name="Cava F."/>
            <person name="Bulgheresi S."/>
            <person name="Veyrier F."/>
        </authorList>
    </citation>
    <scope>NUCLEOTIDE SEQUENCE [LARGE SCALE GENOMIC DNA]</scope>
    <source>
        <strain evidence="8 9">SN4</strain>
    </source>
</reference>
<dbReference type="PROSITE" id="PS51409">
    <property type="entry name" value="ARGINASE_2"/>
    <property type="match status" value="1"/>
</dbReference>
<comment type="function">
    <text evidence="5">Catalyzes the conversion of N-formimidoyl-L-glutamate to L-glutamate and formamide.</text>
</comment>
<comment type="cofactor">
    <cofactor evidence="5">
        <name>Mn(2+)</name>
        <dbReference type="ChEBI" id="CHEBI:29035"/>
    </cofactor>
    <text evidence="5">Binds 2 manganese ions per subunit.</text>
</comment>
<protein>
    <recommendedName>
        <fullName evidence="5 6">Formimidoylglutamase</fullName>
        <ecNumber evidence="5 6">3.5.3.8</ecNumber>
    </recommendedName>
    <alternativeName>
        <fullName evidence="5">Formiminoglutamase</fullName>
    </alternativeName>
    <alternativeName>
        <fullName evidence="5">Formiminoglutamate hydrolase</fullName>
    </alternativeName>
</protein>
<accession>A0ABY4E0T8</accession>
<feature type="binding site" evidence="5">
    <location>
        <position position="155"/>
    </location>
    <ligand>
        <name>Mn(2+)</name>
        <dbReference type="ChEBI" id="CHEBI:29035"/>
        <label>2</label>
    </ligand>
</feature>
<evidence type="ECO:0000256" key="1">
    <source>
        <dbReference type="ARBA" id="ARBA00022723"/>
    </source>
</evidence>
<dbReference type="EC" id="3.5.3.8" evidence="5 6"/>
<dbReference type="PIRSF" id="PIRSF036979">
    <property type="entry name" value="Arginase"/>
    <property type="match status" value="1"/>
</dbReference>
<dbReference type="HAMAP" id="MF_00737">
    <property type="entry name" value="Formimidoylglutam"/>
    <property type="match status" value="1"/>
</dbReference>
<proteinExistence type="inferred from homology"/>
<keyword evidence="4 5" id="KW-0464">Manganese</keyword>
<dbReference type="Proteomes" id="UP000832011">
    <property type="component" value="Chromosome"/>
</dbReference>
<evidence type="ECO:0000256" key="6">
    <source>
        <dbReference type="NCBIfam" id="TIGR01227"/>
    </source>
</evidence>
<gene>
    <name evidence="5 8" type="primary">hutG</name>
    <name evidence="8" type="ORF">LVJ82_18240</name>
</gene>
<dbReference type="EMBL" id="CP091511">
    <property type="protein sequence ID" value="UOO89356.1"/>
    <property type="molecule type" value="Genomic_DNA"/>
</dbReference>
<name>A0ABY4E0T8_9NEIS</name>
<keyword evidence="9" id="KW-1185">Reference proteome</keyword>
<feature type="binding site" evidence="5">
    <location>
        <position position="246"/>
    </location>
    <ligand>
        <name>Mn(2+)</name>
        <dbReference type="ChEBI" id="CHEBI:29035"/>
        <label>2</label>
    </ligand>
</feature>
<evidence type="ECO:0000313" key="9">
    <source>
        <dbReference type="Proteomes" id="UP000832011"/>
    </source>
</evidence>
<evidence type="ECO:0000313" key="8">
    <source>
        <dbReference type="EMBL" id="UOO89356.1"/>
    </source>
</evidence>
<evidence type="ECO:0000256" key="3">
    <source>
        <dbReference type="ARBA" id="ARBA00022808"/>
    </source>
</evidence>
<dbReference type="Pfam" id="PF00491">
    <property type="entry name" value="Arginase"/>
    <property type="match status" value="1"/>
</dbReference>
<dbReference type="NCBIfam" id="TIGR01227">
    <property type="entry name" value="hutG"/>
    <property type="match status" value="1"/>
</dbReference>
<dbReference type="GO" id="GO:0050415">
    <property type="term" value="F:formimidoylglutamase activity"/>
    <property type="evidence" value="ECO:0007669"/>
    <property type="project" value="UniProtKB-EC"/>
</dbReference>
<comment type="pathway">
    <text evidence="5">Amino-acid degradation; L-histidine degradation into L-glutamate; L-glutamate from N-formimidoyl-L-glutamate (hydrolase route): step 1/1.</text>
</comment>
<dbReference type="PANTHER" id="PTHR11358:SF35">
    <property type="entry name" value="FORMIMIDOYLGLUTAMASE"/>
    <property type="match status" value="1"/>
</dbReference>
<keyword evidence="1 5" id="KW-0479">Metal-binding</keyword>
<evidence type="ECO:0000256" key="7">
    <source>
        <dbReference type="PROSITE-ProRule" id="PRU00742"/>
    </source>
</evidence>
<keyword evidence="2 5" id="KW-0378">Hydrolase</keyword>
<evidence type="ECO:0000256" key="5">
    <source>
        <dbReference type="HAMAP-Rule" id="MF_00737"/>
    </source>
</evidence>
<dbReference type="Gene3D" id="3.40.800.10">
    <property type="entry name" value="Ureohydrolase domain"/>
    <property type="match status" value="1"/>
</dbReference>
<feature type="binding site" evidence="5">
    <location>
        <position position="153"/>
    </location>
    <ligand>
        <name>Mn(2+)</name>
        <dbReference type="ChEBI" id="CHEBI:29035"/>
        <label>2</label>
    </ligand>
</feature>
<dbReference type="InterPro" id="IPR005923">
    <property type="entry name" value="HutG"/>
</dbReference>